<sequence>MQELSNPFRFMLYMLGQALRHPRTPIQYQYCPACKLRFNEPECP</sequence>
<name>X1THU0_9ZZZZ</name>
<dbReference type="AlphaFoldDB" id="X1THU0"/>
<gene>
    <name evidence="1" type="ORF">S12H4_53792</name>
</gene>
<protein>
    <submittedName>
        <fullName evidence="1">Uncharacterized protein</fullName>
    </submittedName>
</protein>
<reference evidence="1" key="1">
    <citation type="journal article" date="2014" name="Front. Microbiol.">
        <title>High frequency of phylogenetically diverse reductive dehalogenase-homologous genes in deep subseafloor sedimentary metagenomes.</title>
        <authorList>
            <person name="Kawai M."/>
            <person name="Futagami T."/>
            <person name="Toyoda A."/>
            <person name="Takaki Y."/>
            <person name="Nishi S."/>
            <person name="Hori S."/>
            <person name="Arai W."/>
            <person name="Tsubouchi T."/>
            <person name="Morono Y."/>
            <person name="Uchiyama I."/>
            <person name="Ito T."/>
            <person name="Fujiyama A."/>
            <person name="Inagaki F."/>
            <person name="Takami H."/>
        </authorList>
    </citation>
    <scope>NUCLEOTIDE SEQUENCE</scope>
    <source>
        <strain evidence="1">Expedition CK06-06</strain>
    </source>
</reference>
<dbReference type="EMBL" id="BARW01034301">
    <property type="protein sequence ID" value="GAJ04883.1"/>
    <property type="molecule type" value="Genomic_DNA"/>
</dbReference>
<proteinExistence type="predicted"/>
<organism evidence="1">
    <name type="scientific">marine sediment metagenome</name>
    <dbReference type="NCBI Taxonomy" id="412755"/>
    <lineage>
        <taxon>unclassified sequences</taxon>
        <taxon>metagenomes</taxon>
        <taxon>ecological metagenomes</taxon>
    </lineage>
</organism>
<evidence type="ECO:0000313" key="1">
    <source>
        <dbReference type="EMBL" id="GAJ04883.1"/>
    </source>
</evidence>
<comment type="caution">
    <text evidence="1">The sequence shown here is derived from an EMBL/GenBank/DDBJ whole genome shotgun (WGS) entry which is preliminary data.</text>
</comment>
<feature type="non-terminal residue" evidence="1">
    <location>
        <position position="44"/>
    </location>
</feature>
<accession>X1THU0</accession>